<dbReference type="HOGENOM" id="CLU_005922_1_0_1"/>
<dbReference type="STRING" id="1071378.G0W8Y8"/>
<dbReference type="GO" id="GO:0004843">
    <property type="term" value="F:cysteine-type deubiquitinase activity"/>
    <property type="evidence" value="ECO:0007669"/>
    <property type="project" value="UniProtKB-EC"/>
</dbReference>
<feature type="domain" description="USP" evidence="9">
    <location>
        <begin position="458"/>
        <end position="824"/>
    </location>
</feature>
<organism evidence="10 11">
    <name type="scientific">Naumovozyma dairenensis (strain ATCC 10597 / BCRC 20456 / CBS 421 / NBRC 0211 / NRRL Y-12639)</name>
    <name type="common">Saccharomyces dairenensis</name>
    <dbReference type="NCBI Taxonomy" id="1071378"/>
    <lineage>
        <taxon>Eukaryota</taxon>
        <taxon>Fungi</taxon>
        <taxon>Dikarya</taxon>
        <taxon>Ascomycota</taxon>
        <taxon>Saccharomycotina</taxon>
        <taxon>Saccharomycetes</taxon>
        <taxon>Saccharomycetales</taxon>
        <taxon>Saccharomycetaceae</taxon>
        <taxon>Naumovozyma</taxon>
    </lineage>
</organism>
<dbReference type="InterPro" id="IPR001763">
    <property type="entry name" value="Rhodanese-like_dom"/>
</dbReference>
<dbReference type="InterPro" id="IPR036873">
    <property type="entry name" value="Rhodanese-like_dom_sf"/>
</dbReference>
<dbReference type="GO" id="GO:0016579">
    <property type="term" value="P:protein deubiquitination"/>
    <property type="evidence" value="ECO:0007669"/>
    <property type="project" value="InterPro"/>
</dbReference>
<dbReference type="EMBL" id="HE580269">
    <property type="protein sequence ID" value="CCD24249.1"/>
    <property type="molecule type" value="Genomic_DNA"/>
</dbReference>
<dbReference type="InterPro" id="IPR028889">
    <property type="entry name" value="USP"/>
</dbReference>
<keyword evidence="6" id="KW-0378">Hydrolase</keyword>
<name>G0W8Y8_NAUDC</name>
<dbReference type="OrthoDB" id="292964at2759"/>
<evidence type="ECO:0000256" key="2">
    <source>
        <dbReference type="ARBA" id="ARBA00009085"/>
    </source>
</evidence>
<reference evidence="10 11" key="1">
    <citation type="journal article" date="2011" name="Proc. Natl. Acad. Sci. U.S.A.">
        <title>Evolutionary erosion of yeast sex chromosomes by mating-type switching accidents.</title>
        <authorList>
            <person name="Gordon J.L."/>
            <person name="Armisen D."/>
            <person name="Proux-Wera E."/>
            <person name="Oheigeartaigh S.S."/>
            <person name="Byrne K.P."/>
            <person name="Wolfe K.H."/>
        </authorList>
    </citation>
    <scope>NUCLEOTIDE SEQUENCE [LARGE SCALE GENOMIC DNA]</scope>
    <source>
        <strain evidence="11">ATCC 10597 / BCRC 20456 / CBS 421 / NBRC 0211 / NRRL Y-12639</strain>
    </source>
</reference>
<feature type="domain" description="Rhodanese" evidence="8">
    <location>
        <begin position="181"/>
        <end position="307"/>
    </location>
</feature>
<evidence type="ECO:0000259" key="9">
    <source>
        <dbReference type="PROSITE" id="PS50235"/>
    </source>
</evidence>
<dbReference type="Pfam" id="PF00443">
    <property type="entry name" value="UCH"/>
    <property type="match status" value="1"/>
</dbReference>
<evidence type="ECO:0000256" key="4">
    <source>
        <dbReference type="ARBA" id="ARBA00022670"/>
    </source>
</evidence>
<dbReference type="InterPro" id="IPR050185">
    <property type="entry name" value="Ub_carboxyl-term_hydrolase"/>
</dbReference>
<dbReference type="CDD" id="cd02674">
    <property type="entry name" value="Peptidase_C19R"/>
    <property type="match status" value="1"/>
</dbReference>
<accession>G0W8Y8</accession>
<dbReference type="GO" id="GO:0006508">
    <property type="term" value="P:proteolysis"/>
    <property type="evidence" value="ECO:0007669"/>
    <property type="project" value="UniProtKB-KW"/>
</dbReference>
<evidence type="ECO:0000256" key="6">
    <source>
        <dbReference type="ARBA" id="ARBA00022801"/>
    </source>
</evidence>
<evidence type="ECO:0000256" key="7">
    <source>
        <dbReference type="ARBA" id="ARBA00022807"/>
    </source>
</evidence>
<dbReference type="InterPro" id="IPR038765">
    <property type="entry name" value="Papain-like_cys_pep_sf"/>
</dbReference>
<dbReference type="RefSeq" id="XP_003669492.1">
    <property type="nucleotide sequence ID" value="XM_003669444.1"/>
</dbReference>
<keyword evidence="7" id="KW-0788">Thiol protease</keyword>
<gene>
    <name evidence="10" type="primary">NDAI0C05900</name>
    <name evidence="10" type="ordered locus">NDAI_0C05900</name>
</gene>
<proteinExistence type="inferred from homology"/>
<keyword evidence="4" id="KW-0645">Protease</keyword>
<evidence type="ECO:0000313" key="11">
    <source>
        <dbReference type="Proteomes" id="UP000000689"/>
    </source>
</evidence>
<dbReference type="GeneID" id="11496421"/>
<evidence type="ECO:0000256" key="1">
    <source>
        <dbReference type="ARBA" id="ARBA00000707"/>
    </source>
</evidence>
<dbReference type="PROSITE" id="PS00973">
    <property type="entry name" value="USP_2"/>
    <property type="match status" value="1"/>
</dbReference>
<dbReference type="SMART" id="SM00450">
    <property type="entry name" value="RHOD"/>
    <property type="match status" value="1"/>
</dbReference>
<dbReference type="InterPro" id="IPR001394">
    <property type="entry name" value="Peptidase_C19_UCH"/>
</dbReference>
<dbReference type="Proteomes" id="UP000000689">
    <property type="component" value="Chromosome 3"/>
</dbReference>
<evidence type="ECO:0000259" key="8">
    <source>
        <dbReference type="PROSITE" id="PS50206"/>
    </source>
</evidence>
<dbReference type="OMA" id="WERYLKT"/>
<dbReference type="PANTHER" id="PTHR21646">
    <property type="entry name" value="UBIQUITIN CARBOXYL-TERMINAL HYDROLASE"/>
    <property type="match status" value="1"/>
</dbReference>
<dbReference type="EC" id="3.4.19.12" evidence="3"/>
<evidence type="ECO:0000256" key="3">
    <source>
        <dbReference type="ARBA" id="ARBA00012759"/>
    </source>
</evidence>
<comment type="similarity">
    <text evidence="2">Belongs to the peptidase C19 family.</text>
</comment>
<comment type="catalytic activity">
    <reaction evidence="1">
        <text>Thiol-dependent hydrolysis of ester, thioester, amide, peptide and isopeptide bonds formed by the C-terminal Gly of ubiquitin (a 76-residue protein attached to proteins as an intracellular targeting signal).</text>
        <dbReference type="EC" id="3.4.19.12"/>
    </reaction>
</comment>
<dbReference type="KEGG" id="ndi:NDAI_0C05900"/>
<dbReference type="Gene3D" id="3.40.250.10">
    <property type="entry name" value="Rhodanese-like domain"/>
    <property type="match status" value="1"/>
</dbReference>
<evidence type="ECO:0000313" key="10">
    <source>
        <dbReference type="EMBL" id="CCD24249.1"/>
    </source>
</evidence>
<dbReference type="Pfam" id="PF00581">
    <property type="entry name" value="Rhodanese"/>
    <property type="match status" value="1"/>
</dbReference>
<dbReference type="AlphaFoldDB" id="G0W8Y8"/>
<dbReference type="eggNOG" id="KOG1868">
    <property type="taxonomic scope" value="Eukaryota"/>
</dbReference>
<keyword evidence="5" id="KW-0833">Ubl conjugation pathway</keyword>
<sequence>MLNSSNAKNPTDSNPNIKRLNELVSKFVKDDDLNATLDVMLQEGVELLQNYRLECEKLDNFKTKDEYQFHDVYRTSESAYLYFNILYQLIFKRIPITNEFRISLNSPSSDHSTRLLQIYSTLKKTVQEDRRIQEIETFLAKFSTAYELENKFPKSKTIHQVTNLSDSFILPEKLHDLLSSHKRNLLLIDVRTRKEFDTLHIDAPIILPIGPLSFKSTFTDLQIEQTSLLTSTFQERNYFKKRNQFRYIVLYTKDDNDTTYYYTQVISLFNILTIAASKRNIDQICPSIFILKGGITSWVQHSYECKTNLTGKTANQYNQNLFKRSKDSSIYKHVALSDNSLNEGSKTCNPIVPASVQTVIPNFIPPSHSKSTICLMKNEQPQALYNHQVIPNLIHRAPLDTESNNTQNVPMGFKNPIPQMYEIPKYNPSVNSGPKLPLLPPTANPQQIVPKLDLDFTTGLENVKNSCYMNCVIQCLLSTHDLTKLYLTNAFLTQINVENKLGSKGFLSKNFANLIQTMYKKSAFQPYNPNFLHPVAPLEFKNACGMMNSIYAESTEQDCQEFCEFLLDGLHEDLNQCSGNPRPKELSANEAELRESLSMRIASEIEWESFLTTNFSPIINLFQGQYASRLQCLICQHTSTTYQPFSLLSIPVPSMVFSNGQTCNILDCFKEFTKCERLDNDEKWFCPKCRRKQISTKQLKITRLPKNLIIHFKRFDNFMNKNNIFVQYPYQLDLTSLWVNDYDGKLPPNFNEPPPSRGQTPPFKYKLNAVSCHSGNLGSGHYTAYVDKGLYRGWFRFDDASYRPVKFGTEFLTPDAYLLFYQRIYE</sequence>
<dbReference type="PROSITE" id="PS50235">
    <property type="entry name" value="USP_3"/>
    <property type="match status" value="1"/>
</dbReference>
<dbReference type="SUPFAM" id="SSF52821">
    <property type="entry name" value="Rhodanese/Cell cycle control phosphatase"/>
    <property type="match status" value="1"/>
</dbReference>
<dbReference type="PROSITE" id="PS50206">
    <property type="entry name" value="RHODANESE_3"/>
    <property type="match status" value="1"/>
</dbReference>
<dbReference type="Gene3D" id="3.90.70.10">
    <property type="entry name" value="Cysteine proteinases"/>
    <property type="match status" value="1"/>
</dbReference>
<protein>
    <recommendedName>
        <fullName evidence="3">ubiquitinyl hydrolase 1</fullName>
        <ecNumber evidence="3">3.4.19.12</ecNumber>
    </recommendedName>
</protein>
<evidence type="ECO:0000256" key="5">
    <source>
        <dbReference type="ARBA" id="ARBA00022786"/>
    </source>
</evidence>
<keyword evidence="11" id="KW-1185">Reference proteome</keyword>
<dbReference type="PANTHER" id="PTHR21646:SF95">
    <property type="entry name" value="UBIQUITIN CARBOXYL-TERMINAL HYDROLASE 4-RELATED"/>
    <property type="match status" value="1"/>
</dbReference>
<dbReference type="SUPFAM" id="SSF54001">
    <property type="entry name" value="Cysteine proteinases"/>
    <property type="match status" value="1"/>
</dbReference>
<dbReference type="InterPro" id="IPR018200">
    <property type="entry name" value="USP_CS"/>
</dbReference>